<organism evidence="1 2">
    <name type="scientific">Microbacterium wangchenii</name>
    <dbReference type="NCBI Taxonomy" id="2541726"/>
    <lineage>
        <taxon>Bacteria</taxon>
        <taxon>Bacillati</taxon>
        <taxon>Actinomycetota</taxon>
        <taxon>Actinomycetes</taxon>
        <taxon>Micrococcales</taxon>
        <taxon>Microbacteriaceae</taxon>
        <taxon>Microbacterium</taxon>
    </lineage>
</organism>
<dbReference type="RefSeq" id="WP_135064089.1">
    <property type="nucleotide sequence ID" value="NZ_CP038266.1"/>
</dbReference>
<sequence length="94" mass="9910">MDPADAADIRTRTSTRKDPDAVVQFVSGSALDPELCTPGHRMSAAAWAFDDSPDVYAVTEAYVCGEWTAVATDDGWFAWTPNSAAERQAAGAAG</sequence>
<protein>
    <submittedName>
        <fullName evidence="1">Uncharacterized protein</fullName>
    </submittedName>
</protein>
<proteinExistence type="predicted"/>
<keyword evidence="2" id="KW-1185">Reference proteome</keyword>
<dbReference type="Proteomes" id="UP000295748">
    <property type="component" value="Chromosome"/>
</dbReference>
<evidence type="ECO:0000313" key="1">
    <source>
        <dbReference type="EMBL" id="QBR88023.1"/>
    </source>
</evidence>
<accession>A0ABX5SPF0</accession>
<evidence type="ECO:0000313" key="2">
    <source>
        <dbReference type="Proteomes" id="UP000295748"/>
    </source>
</evidence>
<reference evidence="1 2" key="1">
    <citation type="submission" date="2019-03" db="EMBL/GenBank/DDBJ databases">
        <authorList>
            <person name="Dong K."/>
        </authorList>
    </citation>
    <scope>NUCLEOTIDE SEQUENCE [LARGE SCALE GENOMIC DNA]</scope>
    <source>
        <strain evidence="2">dk512</strain>
    </source>
</reference>
<dbReference type="EMBL" id="CP038266">
    <property type="protein sequence ID" value="QBR88023.1"/>
    <property type="molecule type" value="Genomic_DNA"/>
</dbReference>
<name>A0ABX5SPF0_9MICO</name>
<gene>
    <name evidence="1" type="ORF">E4K62_04520</name>
</gene>